<accession>A0A8H5NQF2</accession>
<dbReference type="EMBL" id="JAAOAR010000941">
    <property type="protein sequence ID" value="KAF5572380.1"/>
    <property type="molecule type" value="Genomic_DNA"/>
</dbReference>
<keyword evidence="1" id="KW-0472">Membrane</keyword>
<feature type="transmembrane region" description="Helical" evidence="1">
    <location>
        <begin position="1442"/>
        <end position="1463"/>
    </location>
</feature>
<keyword evidence="1" id="KW-1133">Transmembrane helix</keyword>
<gene>
    <name evidence="2" type="ORF">FPANT_13127</name>
</gene>
<protein>
    <submittedName>
        <fullName evidence="2">Uncharacterized protein</fullName>
    </submittedName>
</protein>
<proteinExistence type="predicted"/>
<keyword evidence="1" id="KW-0812">Transmembrane</keyword>
<evidence type="ECO:0000313" key="3">
    <source>
        <dbReference type="Proteomes" id="UP000544095"/>
    </source>
</evidence>
<keyword evidence="3" id="KW-1185">Reference proteome</keyword>
<comment type="caution">
    <text evidence="2">The sequence shown here is derived from an EMBL/GenBank/DDBJ whole genome shotgun (WGS) entry which is preliminary data.</text>
</comment>
<organism evidence="2 3">
    <name type="scientific">Fusarium pseudoanthophilum</name>
    <dbReference type="NCBI Taxonomy" id="48495"/>
    <lineage>
        <taxon>Eukaryota</taxon>
        <taxon>Fungi</taxon>
        <taxon>Dikarya</taxon>
        <taxon>Ascomycota</taxon>
        <taxon>Pezizomycotina</taxon>
        <taxon>Sordariomycetes</taxon>
        <taxon>Hypocreomycetidae</taxon>
        <taxon>Hypocreales</taxon>
        <taxon>Nectriaceae</taxon>
        <taxon>Fusarium</taxon>
        <taxon>Fusarium fujikuroi species complex</taxon>
    </lineage>
</organism>
<sequence>MRFNLRYDVQEPVDVRNASPWQRNPRIADVVTQQVDKSRLGIYLHWCLPKIFRAGKSESGIIKYEEVPDRWLIFRHIDESQPSMPALEIFLVESNKIRKVNDLFKAEQDLETNSSPFLDPKLPPEDQLSTVIGKVSRLTPDWGPDGKDQDFHCPFTVMGSGNPLFADYMPHNAAVFSLHDNLTSVDLGPGSIESAKVSYAVYGFFANDKSSKDALRICYGTLYSVDYRREHRPSLIEAEGIATSFARLQPLAVGEDVLDACVAMLQGSGNVQESAVSEVLQQLKAAASLSGSTSQLDRASTSSGSFTSSHGGYHWRVKKKEDKDDMYRGLKPPKAQGDGALTNDQIQALQQLNEAQDYLDSLLRRQRYLRHIIFCEWWKHCIVVDNDELLAQQRRTHAIAKAQRLLKRMEMVKSLVVAAESLVVFLNENYSSHGPFEKVENKKFFSHADPSFVLRDIGSGWPANWENDIQSITDDDLDSWLSTNAKALRTWVESIPFNMEANPTTKARLSEVWDLMGQNKGLHTLSPDIRQSVTKAILTFTSELLSGEPGSKSPFRSLSPTETQWSGQPWRPLFVEWEAEYVHIPVELWQLTHEDDGTIRYGIVPGSDLSKLESSPRSFSGKSLIQPDAQKALQGMLKMMLQTVPNISEAESKDAAWINDFLEQLSLTSGRLDGFTDHLLTLHRGGHVIPTRNSRSRSFDEILSDDKAFDLFSGKDNCPESAGGLDVTPYGSRHEGLSYRGSRQLDAVTEKSRFFRPVTHGQARIRKFNIIDRFGQVICAFDPRPGQDNKPFYPHIASSILCEPKQDEGDTEPNTAIPLSPSEVSGGDCPWFQLGPRINQDARLHATFMTAENTTTNLNKPNTPGLSLAADGESGVLAWLLVNFHNRSIQVYDEQCIFRGEAYLPSNPNSDQPVHWDSLMTTEDKQNILPHTLGKERLVVDQTKHAEHLMTLQDLIASMSKGQFLSSLWKSLIDAQEHIQTASTQQSATVPSILVGRPIALANLGLGIELATPPMRSQAYADYAEDDPLQHGNSGDSMNHQLYEFESDAELTRYEFGIKLGDMLGDRDGLIGYFKSTQHDSGDATWTLVTDYSRRNETSCKHLQHPANAPPLTVSPNYPSLLPESTVIDPSLNIQNEAHDYHTRKAEVLLSSAVTVLVDPFLPVNIRSGILPAVSAQLDQAAIDRDLRKLNVMVRWGPTLIGAGGSDPVLSEKGRVDIQIENNAEKMSSGIKLPVHTPAISSSGAKWEWMQVIEDDLSITGGDASGVTPNVELMPLEIMEPLREGFDSTQGQTCGNNQDNTQGVLDDTDCWPPRQLLFAEVPRRVPQTGNFSFKFSIQDDERVIGCCPSGHIRAQPGGPQTCTTIASRGSLQVASCSEQKTVLNWLTLPAPVTDETSTVSLDGITIFAPMIQLNYREKDLSLSSGLTRSTKAVGGLSAGAKAGIGAGVGVAGLAIIGAAFYLWRRIKRAAPPAAELETKEDK</sequence>
<reference evidence="2 3" key="1">
    <citation type="submission" date="2020-05" db="EMBL/GenBank/DDBJ databases">
        <title>Identification and distribution of gene clusters putatively required for synthesis of sphingolipid metabolism inhibitors in phylogenetically diverse species of the filamentous fungus Fusarium.</title>
        <authorList>
            <person name="Kim H.-S."/>
            <person name="Busman M."/>
            <person name="Brown D.W."/>
            <person name="Divon H."/>
            <person name="Uhlig S."/>
            <person name="Proctor R.H."/>
        </authorList>
    </citation>
    <scope>NUCLEOTIDE SEQUENCE [LARGE SCALE GENOMIC DNA]</scope>
    <source>
        <strain evidence="2 3">NRRL 25211</strain>
    </source>
</reference>
<evidence type="ECO:0000256" key="1">
    <source>
        <dbReference type="SAM" id="Phobius"/>
    </source>
</evidence>
<evidence type="ECO:0000313" key="2">
    <source>
        <dbReference type="EMBL" id="KAF5572380.1"/>
    </source>
</evidence>
<name>A0A8H5NQF2_9HYPO</name>
<dbReference type="Proteomes" id="UP000544095">
    <property type="component" value="Unassembled WGS sequence"/>
</dbReference>